<organism evidence="6 7">
    <name type="scientific">Microlunatus parietis</name>
    <dbReference type="NCBI Taxonomy" id="682979"/>
    <lineage>
        <taxon>Bacteria</taxon>
        <taxon>Bacillati</taxon>
        <taxon>Actinomycetota</taxon>
        <taxon>Actinomycetes</taxon>
        <taxon>Propionibacteriales</taxon>
        <taxon>Propionibacteriaceae</taxon>
        <taxon>Microlunatus</taxon>
    </lineage>
</organism>
<dbReference type="SUPFAM" id="SSF46785">
    <property type="entry name" value="Winged helix' DNA-binding domain"/>
    <property type="match status" value="1"/>
</dbReference>
<dbReference type="SUPFAM" id="SSF53850">
    <property type="entry name" value="Periplasmic binding protein-like II"/>
    <property type="match status" value="1"/>
</dbReference>
<keyword evidence="4" id="KW-0804">Transcription</keyword>
<dbReference type="Gene3D" id="1.10.10.10">
    <property type="entry name" value="Winged helix-like DNA-binding domain superfamily/Winged helix DNA-binding domain"/>
    <property type="match status" value="1"/>
</dbReference>
<dbReference type="PANTHER" id="PTHR30346:SF0">
    <property type="entry name" value="HCA OPERON TRANSCRIPTIONAL ACTIVATOR HCAR"/>
    <property type="match status" value="1"/>
</dbReference>
<protein>
    <submittedName>
        <fullName evidence="6">DNA-binding transcriptional LysR family regulator</fullName>
    </submittedName>
</protein>
<dbReference type="InterPro" id="IPR036390">
    <property type="entry name" value="WH_DNA-bd_sf"/>
</dbReference>
<evidence type="ECO:0000256" key="1">
    <source>
        <dbReference type="ARBA" id="ARBA00009437"/>
    </source>
</evidence>
<dbReference type="PANTHER" id="PTHR30346">
    <property type="entry name" value="TRANSCRIPTIONAL DUAL REGULATOR HCAR-RELATED"/>
    <property type="match status" value="1"/>
</dbReference>
<keyword evidence="7" id="KW-1185">Reference proteome</keyword>
<evidence type="ECO:0000256" key="3">
    <source>
        <dbReference type="ARBA" id="ARBA00023125"/>
    </source>
</evidence>
<dbReference type="InterPro" id="IPR000847">
    <property type="entry name" value="LysR_HTH_N"/>
</dbReference>
<accession>A0A7Y9IBF0</accession>
<feature type="domain" description="HTH lysR-type" evidence="5">
    <location>
        <begin position="3"/>
        <end position="58"/>
    </location>
</feature>
<dbReference type="EMBL" id="JACCBU010000001">
    <property type="protein sequence ID" value="NYE73833.1"/>
    <property type="molecule type" value="Genomic_DNA"/>
</dbReference>
<evidence type="ECO:0000256" key="4">
    <source>
        <dbReference type="ARBA" id="ARBA00023163"/>
    </source>
</evidence>
<dbReference type="Pfam" id="PF00126">
    <property type="entry name" value="HTH_1"/>
    <property type="match status" value="1"/>
</dbReference>
<dbReference type="AlphaFoldDB" id="A0A7Y9IBF0"/>
<comment type="similarity">
    <text evidence="1">Belongs to the LysR transcriptional regulatory family.</text>
</comment>
<proteinExistence type="inferred from homology"/>
<keyword evidence="2" id="KW-0805">Transcription regulation</keyword>
<evidence type="ECO:0000313" key="6">
    <source>
        <dbReference type="EMBL" id="NYE73833.1"/>
    </source>
</evidence>
<dbReference type="InterPro" id="IPR036388">
    <property type="entry name" value="WH-like_DNA-bd_sf"/>
</dbReference>
<name>A0A7Y9IBF0_9ACTN</name>
<comment type="caution">
    <text evidence="6">The sequence shown here is derived from an EMBL/GenBank/DDBJ whole genome shotgun (WGS) entry which is preliminary data.</text>
</comment>
<dbReference type="GO" id="GO:0003677">
    <property type="term" value="F:DNA binding"/>
    <property type="evidence" value="ECO:0007669"/>
    <property type="project" value="UniProtKB-KW"/>
</dbReference>
<dbReference type="InterPro" id="IPR005119">
    <property type="entry name" value="LysR_subst-bd"/>
</dbReference>
<dbReference type="RefSeq" id="WP_179755630.1">
    <property type="nucleotide sequence ID" value="NZ_JACCBU010000001.1"/>
</dbReference>
<dbReference type="Gene3D" id="3.40.190.10">
    <property type="entry name" value="Periplasmic binding protein-like II"/>
    <property type="match status" value="2"/>
</dbReference>
<evidence type="ECO:0000313" key="7">
    <source>
        <dbReference type="Proteomes" id="UP000569914"/>
    </source>
</evidence>
<gene>
    <name evidence="6" type="ORF">BKA15_005162</name>
</gene>
<keyword evidence="3 6" id="KW-0238">DNA-binding</keyword>
<dbReference type="Proteomes" id="UP000569914">
    <property type="component" value="Unassembled WGS sequence"/>
</dbReference>
<dbReference type="Pfam" id="PF03466">
    <property type="entry name" value="LysR_substrate"/>
    <property type="match status" value="1"/>
</dbReference>
<dbReference type="FunFam" id="1.10.10.10:FF:000001">
    <property type="entry name" value="LysR family transcriptional regulator"/>
    <property type="match status" value="1"/>
</dbReference>
<evidence type="ECO:0000256" key="2">
    <source>
        <dbReference type="ARBA" id="ARBA00023015"/>
    </source>
</evidence>
<dbReference type="GO" id="GO:0032993">
    <property type="term" value="C:protein-DNA complex"/>
    <property type="evidence" value="ECO:0007669"/>
    <property type="project" value="TreeGrafter"/>
</dbReference>
<dbReference type="CDD" id="cd08414">
    <property type="entry name" value="PBP2_LTTR_aromatics_like"/>
    <property type="match status" value="1"/>
</dbReference>
<reference evidence="6 7" key="1">
    <citation type="submission" date="2020-07" db="EMBL/GenBank/DDBJ databases">
        <title>Sequencing the genomes of 1000 actinobacteria strains.</title>
        <authorList>
            <person name="Klenk H.-P."/>
        </authorList>
    </citation>
    <scope>NUCLEOTIDE SEQUENCE [LARGE SCALE GENOMIC DNA]</scope>
    <source>
        <strain evidence="6 7">DSM 22083</strain>
    </source>
</reference>
<evidence type="ECO:0000259" key="5">
    <source>
        <dbReference type="PROSITE" id="PS50931"/>
    </source>
</evidence>
<dbReference type="GO" id="GO:0003700">
    <property type="term" value="F:DNA-binding transcription factor activity"/>
    <property type="evidence" value="ECO:0007669"/>
    <property type="project" value="InterPro"/>
</dbReference>
<sequence>MSVELRLMQYVIAVAEEGSFQRAAVRLHMAQPPLSRQIQALERELGVRLFERRPTRVTEAGQVFVDLARGVLAAADRTVRLTRRAAGPATVRVGYGPTVGHAELPTLITAVADRAPDLILTTRDGWDHALVDALRSGELDVLLGRHLPVPDGFTAEVLRREPYVVCLPAGSPWAASTAPLALAALRGEPFRFLDRDLAPDYHDAVLAVLRRAGEFEIQRTPLPGLRNPLAVGDGGFMLLPRSVATRLPGAVVRAITDPLPPVDLKLIRPVRPDGAVTAFLRIARSVAVDAGWLPTEPAAVAQ</sequence>
<dbReference type="PROSITE" id="PS50931">
    <property type="entry name" value="HTH_LYSR"/>
    <property type="match status" value="1"/>
</dbReference>
<dbReference type="PRINTS" id="PR00039">
    <property type="entry name" value="HTHLYSR"/>
</dbReference>